<organism evidence="2 3">
    <name type="scientific">Tetracentron sinense</name>
    <name type="common">Spur-leaf</name>
    <dbReference type="NCBI Taxonomy" id="13715"/>
    <lineage>
        <taxon>Eukaryota</taxon>
        <taxon>Viridiplantae</taxon>
        <taxon>Streptophyta</taxon>
        <taxon>Embryophyta</taxon>
        <taxon>Tracheophyta</taxon>
        <taxon>Spermatophyta</taxon>
        <taxon>Magnoliopsida</taxon>
        <taxon>Trochodendrales</taxon>
        <taxon>Trochodendraceae</taxon>
        <taxon>Tetracentron</taxon>
    </lineage>
</organism>
<comment type="caution">
    <text evidence="2">The sequence shown here is derived from an EMBL/GenBank/DDBJ whole genome shotgun (WGS) entry which is preliminary data.</text>
</comment>
<evidence type="ECO:0000256" key="1">
    <source>
        <dbReference type="SAM" id="MobiDB-lite"/>
    </source>
</evidence>
<feature type="compositionally biased region" description="Low complexity" evidence="1">
    <location>
        <begin position="81"/>
        <end position="94"/>
    </location>
</feature>
<dbReference type="OMA" id="SQFAMVC"/>
<keyword evidence="3" id="KW-1185">Reference proteome</keyword>
<feature type="compositionally biased region" description="Polar residues" evidence="1">
    <location>
        <begin position="67"/>
        <end position="80"/>
    </location>
</feature>
<protein>
    <submittedName>
        <fullName evidence="2">Uncharacterized protein</fullName>
    </submittedName>
</protein>
<feature type="region of interest" description="Disordered" evidence="1">
    <location>
        <begin position="67"/>
        <end position="105"/>
    </location>
</feature>
<sequence length="105" mass="11249">MAISLEVSLLIGNNTSSDTTISLEIEENKQAAADVLFQYSKFVMVCIGKGVRPCDLRLHLMKEISGMPTSLKTEPVQTAASPDTLSEPSSSSTTRVDKADSSQAQ</sequence>
<evidence type="ECO:0000313" key="3">
    <source>
        <dbReference type="Proteomes" id="UP000655225"/>
    </source>
</evidence>
<evidence type="ECO:0000313" key="2">
    <source>
        <dbReference type="EMBL" id="KAF8394885.1"/>
    </source>
</evidence>
<dbReference type="OrthoDB" id="1625307at2759"/>
<dbReference type="PANTHER" id="PTHR48210">
    <property type="entry name" value="OS05G0352800 PROTEIN"/>
    <property type="match status" value="1"/>
</dbReference>
<gene>
    <name evidence="2" type="ORF">HHK36_018822</name>
</gene>
<reference evidence="2 3" key="1">
    <citation type="submission" date="2020-04" db="EMBL/GenBank/DDBJ databases">
        <title>Plant Genome Project.</title>
        <authorList>
            <person name="Zhang R.-G."/>
        </authorList>
    </citation>
    <scope>NUCLEOTIDE SEQUENCE [LARGE SCALE GENOMIC DNA]</scope>
    <source>
        <strain evidence="2">YNK0</strain>
        <tissue evidence="2">Leaf</tissue>
    </source>
</reference>
<accession>A0A834YWC4</accession>
<dbReference type="EMBL" id="JABCRI010000013">
    <property type="protein sequence ID" value="KAF8394885.1"/>
    <property type="molecule type" value="Genomic_DNA"/>
</dbReference>
<name>A0A834YWC4_TETSI</name>
<feature type="compositionally biased region" description="Basic and acidic residues" evidence="1">
    <location>
        <begin position="95"/>
        <end position="105"/>
    </location>
</feature>
<dbReference type="AlphaFoldDB" id="A0A834YWC4"/>
<dbReference type="PANTHER" id="PTHR48210:SF1">
    <property type="entry name" value="OS05G0352800 PROTEIN"/>
    <property type="match status" value="1"/>
</dbReference>
<dbReference type="Proteomes" id="UP000655225">
    <property type="component" value="Unassembled WGS sequence"/>
</dbReference>
<proteinExistence type="predicted"/>